<dbReference type="AlphaFoldDB" id="A0AAD5YFI1"/>
<keyword evidence="3" id="KW-1185">Reference proteome</keyword>
<evidence type="ECO:0000256" key="1">
    <source>
        <dbReference type="SAM" id="MobiDB-lite"/>
    </source>
</evidence>
<protein>
    <submittedName>
        <fullName evidence="2">Uncharacterized protein</fullName>
    </submittedName>
</protein>
<evidence type="ECO:0000313" key="3">
    <source>
        <dbReference type="Proteomes" id="UP001212997"/>
    </source>
</evidence>
<proteinExistence type="predicted"/>
<gene>
    <name evidence="2" type="ORF">NLI96_g4648</name>
</gene>
<reference evidence="2" key="1">
    <citation type="submission" date="2022-07" db="EMBL/GenBank/DDBJ databases">
        <title>Genome Sequence of Physisporinus lineatus.</title>
        <authorList>
            <person name="Buettner E."/>
        </authorList>
    </citation>
    <scope>NUCLEOTIDE SEQUENCE</scope>
    <source>
        <strain evidence="2">VT162</strain>
    </source>
</reference>
<evidence type="ECO:0000313" key="2">
    <source>
        <dbReference type="EMBL" id="KAJ3485877.1"/>
    </source>
</evidence>
<accession>A0AAD5YFI1</accession>
<name>A0AAD5YFI1_9APHY</name>
<dbReference type="EMBL" id="JANAWD010000139">
    <property type="protein sequence ID" value="KAJ3485877.1"/>
    <property type="molecule type" value="Genomic_DNA"/>
</dbReference>
<comment type="caution">
    <text evidence="2">The sequence shown here is derived from an EMBL/GenBank/DDBJ whole genome shotgun (WGS) entry which is preliminary data.</text>
</comment>
<sequence>MMSIKRELSPIDLGSLDSTMTIKEEPAPISLSRSGLTVSTKKEESPTDLGHGNHPIPAEKEPSSNDFSYPSPTVPMEQEPSPIDDEHQDFPTPVQRESLPIIQRNPETTGGLHRGYADNYSRRPRPVFYRLAYRHFARDYFNAVPRLSFEVLDVFGLWVEKRSLYMSTAWNSLLSPIVAPPGTCWVIRQCQPCGCRVLMMEQFTFHNPERSEMLQEAQIISNILFMDRKFWLSLILIEVDTDRSTNDRVCEVRRDFLTTWDLPNDPQTVSNEDFMSTMPRTCTQGLSDLDPIYLLPVFVSTSSCTRHASAQYQPRLLRILTPIYCQKPPLCVP</sequence>
<organism evidence="2 3">
    <name type="scientific">Meripilus lineatus</name>
    <dbReference type="NCBI Taxonomy" id="2056292"/>
    <lineage>
        <taxon>Eukaryota</taxon>
        <taxon>Fungi</taxon>
        <taxon>Dikarya</taxon>
        <taxon>Basidiomycota</taxon>
        <taxon>Agaricomycotina</taxon>
        <taxon>Agaricomycetes</taxon>
        <taxon>Polyporales</taxon>
        <taxon>Meripilaceae</taxon>
        <taxon>Meripilus</taxon>
    </lineage>
</organism>
<feature type="region of interest" description="Disordered" evidence="1">
    <location>
        <begin position="1"/>
        <end position="97"/>
    </location>
</feature>
<dbReference type="Proteomes" id="UP001212997">
    <property type="component" value="Unassembled WGS sequence"/>
</dbReference>